<keyword evidence="14" id="KW-0479">Metal-binding</keyword>
<feature type="compositionally biased region" description="Polar residues" evidence="15">
    <location>
        <begin position="83"/>
        <end position="96"/>
    </location>
</feature>
<evidence type="ECO:0000256" key="6">
    <source>
        <dbReference type="ARBA" id="ARBA00012483"/>
    </source>
</evidence>
<dbReference type="GO" id="GO:0061630">
    <property type="term" value="F:ubiquitin protein ligase activity"/>
    <property type="evidence" value="ECO:0007669"/>
    <property type="project" value="UniProtKB-EC"/>
</dbReference>
<organism evidence="17 18">
    <name type="scientific">Capronia coronata CBS 617.96</name>
    <dbReference type="NCBI Taxonomy" id="1182541"/>
    <lineage>
        <taxon>Eukaryota</taxon>
        <taxon>Fungi</taxon>
        <taxon>Dikarya</taxon>
        <taxon>Ascomycota</taxon>
        <taxon>Pezizomycotina</taxon>
        <taxon>Eurotiomycetes</taxon>
        <taxon>Chaetothyriomycetidae</taxon>
        <taxon>Chaetothyriales</taxon>
        <taxon>Herpotrichiellaceae</taxon>
        <taxon>Capronia</taxon>
    </lineage>
</organism>
<feature type="compositionally biased region" description="Acidic residues" evidence="15">
    <location>
        <begin position="1"/>
        <end position="13"/>
    </location>
</feature>
<protein>
    <recommendedName>
        <fullName evidence="6">RING-type E3 ubiquitin transferase</fullName>
        <ecNumber evidence="6">2.3.2.27</ecNumber>
    </recommendedName>
</protein>
<evidence type="ECO:0000256" key="11">
    <source>
        <dbReference type="ARBA" id="ARBA00023136"/>
    </source>
</evidence>
<dbReference type="GeneID" id="19161927"/>
<evidence type="ECO:0000256" key="10">
    <source>
        <dbReference type="ARBA" id="ARBA00022786"/>
    </source>
</evidence>
<comment type="pathway">
    <text evidence="5">Protein modification; protein ubiquitination.</text>
</comment>
<comment type="caution">
    <text evidence="17">The sequence shown here is derived from an EMBL/GenBank/DDBJ whole genome shotgun (WGS) entry which is preliminary data.</text>
</comment>
<dbReference type="HOGENOM" id="CLU_022550_4_0_1"/>
<dbReference type="EC" id="2.3.2.27" evidence="6"/>
<gene>
    <name evidence="17" type="ORF">A1O1_07065</name>
</gene>
<keyword evidence="11" id="KW-0472">Membrane</keyword>
<evidence type="ECO:0000256" key="12">
    <source>
        <dbReference type="ARBA" id="ARBA00023228"/>
    </source>
</evidence>
<name>W9XSC4_9EURO</name>
<keyword evidence="14" id="KW-0862">Zinc</keyword>
<feature type="compositionally biased region" description="Pro residues" evidence="15">
    <location>
        <begin position="41"/>
        <end position="51"/>
    </location>
</feature>
<dbReference type="SUPFAM" id="SSF57850">
    <property type="entry name" value="RING/U-box"/>
    <property type="match status" value="1"/>
</dbReference>
<dbReference type="eggNOG" id="KOG1729">
    <property type="taxonomic scope" value="Eukaryota"/>
</dbReference>
<feature type="domain" description="RING-type" evidence="16">
    <location>
        <begin position="300"/>
        <end position="341"/>
    </location>
</feature>
<evidence type="ECO:0000313" key="18">
    <source>
        <dbReference type="Proteomes" id="UP000019484"/>
    </source>
</evidence>
<proteinExistence type="predicted"/>
<dbReference type="Gene3D" id="3.30.40.10">
    <property type="entry name" value="Zinc/RING finger domain, C3HC4 (zinc finger)"/>
    <property type="match status" value="1"/>
</dbReference>
<sequence length="344" mass="37482">MVDLTDDDNEDDPLQGLYSPGEYTGSQLDGGEKVRLCNPCVPDPQPDPLPHYPHFHNEIGGSHAALPWSSEARSNRVPPPPGLSQSAGVYDRSSSLFRPFRGSFHHPSSFAQDANGHSHARDSGSSWFGSYGGGTSPTDRRLPDPSTSIASRGFPGSSRDNLPQDSRSSFTMTRPTYPDSRQPRTEPHGNAPIGSPHATSSGANERPRRMNPGVFDASSRPRLDERDFCPICRRPLPPKGPNGDETAREAHIMDCISARDPSYRAQGGGGGEPSQARIHMLPFTATEKDCVGQDGSPQECSICMVEYNVGDELARLECLCKFHKQCIVEWIGHKAECPVHKLIT</sequence>
<reference evidence="17 18" key="1">
    <citation type="submission" date="2013-03" db="EMBL/GenBank/DDBJ databases">
        <title>The Genome Sequence of Capronia coronata CBS 617.96.</title>
        <authorList>
            <consortium name="The Broad Institute Genomics Platform"/>
            <person name="Cuomo C."/>
            <person name="de Hoog S."/>
            <person name="Gorbushina A."/>
            <person name="Walker B."/>
            <person name="Young S.K."/>
            <person name="Zeng Q."/>
            <person name="Gargeya S."/>
            <person name="Fitzgerald M."/>
            <person name="Haas B."/>
            <person name="Abouelleil A."/>
            <person name="Allen A.W."/>
            <person name="Alvarado L."/>
            <person name="Arachchi H.M."/>
            <person name="Berlin A.M."/>
            <person name="Chapman S.B."/>
            <person name="Gainer-Dewar J."/>
            <person name="Goldberg J."/>
            <person name="Griggs A."/>
            <person name="Gujja S."/>
            <person name="Hansen M."/>
            <person name="Howarth C."/>
            <person name="Imamovic A."/>
            <person name="Ireland A."/>
            <person name="Larimer J."/>
            <person name="McCowan C."/>
            <person name="Murphy C."/>
            <person name="Pearson M."/>
            <person name="Poon T.W."/>
            <person name="Priest M."/>
            <person name="Roberts A."/>
            <person name="Saif S."/>
            <person name="Shea T."/>
            <person name="Sisk P."/>
            <person name="Sykes S."/>
            <person name="Wortman J."/>
            <person name="Nusbaum C."/>
            <person name="Birren B."/>
        </authorList>
    </citation>
    <scope>NUCLEOTIDE SEQUENCE [LARGE SCALE GENOMIC DNA]</scope>
    <source>
        <strain evidence="17 18">CBS 617.96</strain>
    </source>
</reference>
<feature type="compositionally biased region" description="Polar residues" evidence="15">
    <location>
        <begin position="158"/>
        <end position="174"/>
    </location>
</feature>
<dbReference type="PROSITE" id="PS50089">
    <property type="entry name" value="ZF_RING_2"/>
    <property type="match status" value="1"/>
</dbReference>
<keyword evidence="7" id="KW-0808">Transferase</keyword>
<dbReference type="EMBL" id="AMWN01000006">
    <property type="protein sequence ID" value="EXJ83442.1"/>
    <property type="molecule type" value="Genomic_DNA"/>
</dbReference>
<dbReference type="AlphaFoldDB" id="W9XSC4"/>
<evidence type="ECO:0000256" key="5">
    <source>
        <dbReference type="ARBA" id="ARBA00004906"/>
    </source>
</evidence>
<keyword evidence="14" id="KW-0863">Zinc-finger</keyword>
<accession>W9XSC4</accession>
<evidence type="ECO:0000313" key="17">
    <source>
        <dbReference type="EMBL" id="EXJ83442.1"/>
    </source>
</evidence>
<evidence type="ECO:0000256" key="8">
    <source>
        <dbReference type="ARBA" id="ARBA00022707"/>
    </source>
</evidence>
<evidence type="ECO:0000256" key="13">
    <source>
        <dbReference type="ARBA" id="ARBA00023288"/>
    </source>
</evidence>
<comment type="subcellular location">
    <subcellularLocation>
        <location evidence="3">Endosome</location>
    </subcellularLocation>
    <subcellularLocation>
        <location evidence="4">Lysosome</location>
    </subcellularLocation>
    <subcellularLocation>
        <location evidence="2">Membrane</location>
        <topology evidence="2">Peripheral membrane protein</topology>
    </subcellularLocation>
</comment>
<dbReference type="InterPro" id="IPR051878">
    <property type="entry name" value="ZNRF_ubiq-protein_ligase"/>
</dbReference>
<feature type="region of interest" description="Disordered" evidence="15">
    <location>
        <begin position="1"/>
        <end position="246"/>
    </location>
</feature>
<evidence type="ECO:0000256" key="2">
    <source>
        <dbReference type="ARBA" id="ARBA00004170"/>
    </source>
</evidence>
<dbReference type="OrthoDB" id="660555at2759"/>
<dbReference type="GO" id="GO:0005768">
    <property type="term" value="C:endosome"/>
    <property type="evidence" value="ECO:0007669"/>
    <property type="project" value="UniProtKB-SubCell"/>
</dbReference>
<dbReference type="GO" id="GO:0016020">
    <property type="term" value="C:membrane"/>
    <property type="evidence" value="ECO:0007669"/>
    <property type="project" value="UniProtKB-SubCell"/>
</dbReference>
<dbReference type="RefSeq" id="XP_007726128.1">
    <property type="nucleotide sequence ID" value="XM_007727938.1"/>
</dbReference>
<dbReference type="Proteomes" id="UP000019484">
    <property type="component" value="Unassembled WGS sequence"/>
</dbReference>
<evidence type="ECO:0000256" key="3">
    <source>
        <dbReference type="ARBA" id="ARBA00004177"/>
    </source>
</evidence>
<dbReference type="Pfam" id="PF13639">
    <property type="entry name" value="zf-RING_2"/>
    <property type="match status" value="1"/>
</dbReference>
<dbReference type="PANTHER" id="PTHR46661:SF4">
    <property type="entry name" value="RING-TYPE DOMAIN-CONTAINING PROTEIN"/>
    <property type="match status" value="1"/>
</dbReference>
<keyword evidence="13" id="KW-0449">Lipoprotein</keyword>
<keyword evidence="9" id="KW-0967">Endosome</keyword>
<keyword evidence="18" id="KW-1185">Reference proteome</keyword>
<evidence type="ECO:0000256" key="1">
    <source>
        <dbReference type="ARBA" id="ARBA00000900"/>
    </source>
</evidence>
<evidence type="ECO:0000256" key="7">
    <source>
        <dbReference type="ARBA" id="ARBA00022679"/>
    </source>
</evidence>
<keyword evidence="12" id="KW-0458">Lysosome</keyword>
<dbReference type="InterPro" id="IPR001841">
    <property type="entry name" value="Znf_RING"/>
</dbReference>
<keyword evidence="10" id="KW-0833">Ubl conjugation pathway</keyword>
<evidence type="ECO:0000256" key="4">
    <source>
        <dbReference type="ARBA" id="ARBA00004371"/>
    </source>
</evidence>
<evidence type="ECO:0000256" key="14">
    <source>
        <dbReference type="PROSITE-ProRule" id="PRU00175"/>
    </source>
</evidence>
<dbReference type="GO" id="GO:0008270">
    <property type="term" value="F:zinc ion binding"/>
    <property type="evidence" value="ECO:0007669"/>
    <property type="project" value="UniProtKB-KW"/>
</dbReference>
<dbReference type="GO" id="GO:0043161">
    <property type="term" value="P:proteasome-mediated ubiquitin-dependent protein catabolic process"/>
    <property type="evidence" value="ECO:0007669"/>
    <property type="project" value="TreeGrafter"/>
</dbReference>
<evidence type="ECO:0000256" key="9">
    <source>
        <dbReference type="ARBA" id="ARBA00022753"/>
    </source>
</evidence>
<evidence type="ECO:0000256" key="15">
    <source>
        <dbReference type="SAM" id="MobiDB-lite"/>
    </source>
</evidence>
<dbReference type="InterPro" id="IPR013083">
    <property type="entry name" value="Znf_RING/FYVE/PHD"/>
</dbReference>
<dbReference type="PANTHER" id="PTHR46661">
    <property type="entry name" value="E3 UBIQUITIN-PROTEIN LIGASE ZNRF1-LIKE PROTEIN"/>
    <property type="match status" value="1"/>
</dbReference>
<evidence type="ECO:0000259" key="16">
    <source>
        <dbReference type="PROSITE" id="PS50089"/>
    </source>
</evidence>
<dbReference type="STRING" id="1182541.W9XSC4"/>
<keyword evidence="8" id="KW-0519">Myristate</keyword>
<comment type="catalytic activity">
    <reaction evidence="1">
        <text>S-ubiquitinyl-[E2 ubiquitin-conjugating enzyme]-L-cysteine + [acceptor protein]-L-lysine = [E2 ubiquitin-conjugating enzyme]-L-cysteine + N(6)-ubiquitinyl-[acceptor protein]-L-lysine.</text>
        <dbReference type="EC" id="2.3.2.27"/>
    </reaction>
</comment>
<dbReference type="GO" id="GO:0070936">
    <property type="term" value="P:protein K48-linked ubiquitination"/>
    <property type="evidence" value="ECO:0007669"/>
    <property type="project" value="TreeGrafter"/>
</dbReference>
<feature type="compositionally biased region" description="Basic and acidic residues" evidence="15">
    <location>
        <begin position="219"/>
        <end position="228"/>
    </location>
</feature>